<dbReference type="Proteomes" id="UP001465668">
    <property type="component" value="Unassembled WGS sequence"/>
</dbReference>
<name>A0ABR2Y9R1_9PEZI</name>
<dbReference type="EMBL" id="JARVKM010000001">
    <property type="protein sequence ID" value="KAK9783895.1"/>
    <property type="molecule type" value="Genomic_DNA"/>
</dbReference>
<reference evidence="1 2" key="1">
    <citation type="submission" date="2024-02" db="EMBL/GenBank/DDBJ databases">
        <title>First draft genome assembly of two strains of Seiridium cardinale.</title>
        <authorList>
            <person name="Emiliani G."/>
            <person name="Scali E."/>
        </authorList>
    </citation>
    <scope>NUCLEOTIDE SEQUENCE [LARGE SCALE GENOMIC DNA]</scope>
    <source>
        <strain evidence="1 2">BM-138-000479</strain>
    </source>
</reference>
<protein>
    <submittedName>
        <fullName evidence="1">Uncharacterized protein</fullName>
    </submittedName>
</protein>
<evidence type="ECO:0000313" key="1">
    <source>
        <dbReference type="EMBL" id="KAK9783895.1"/>
    </source>
</evidence>
<evidence type="ECO:0000313" key="2">
    <source>
        <dbReference type="Proteomes" id="UP001465668"/>
    </source>
</evidence>
<gene>
    <name evidence="1" type="ORF">SCAR479_00454</name>
</gene>
<sequence>MNIACQFIPLSGSDPGQAAAARLGASGDSAIFGIMEGLKRIHECLDSAVYRGFIRHKVERYSMGEKNVIQGENMIQSSLVSRQFEGSSMFTPIWCHLMRVQH</sequence>
<organism evidence="1 2">
    <name type="scientific">Seiridium cardinale</name>
    <dbReference type="NCBI Taxonomy" id="138064"/>
    <lineage>
        <taxon>Eukaryota</taxon>
        <taxon>Fungi</taxon>
        <taxon>Dikarya</taxon>
        <taxon>Ascomycota</taxon>
        <taxon>Pezizomycotina</taxon>
        <taxon>Sordariomycetes</taxon>
        <taxon>Xylariomycetidae</taxon>
        <taxon>Amphisphaeriales</taxon>
        <taxon>Sporocadaceae</taxon>
        <taxon>Seiridium</taxon>
    </lineage>
</organism>
<comment type="caution">
    <text evidence="1">The sequence shown here is derived from an EMBL/GenBank/DDBJ whole genome shotgun (WGS) entry which is preliminary data.</text>
</comment>
<accession>A0ABR2Y9R1</accession>
<proteinExistence type="predicted"/>
<keyword evidence="2" id="KW-1185">Reference proteome</keyword>